<accession>A0A7D9DSB1</accession>
<dbReference type="EMBL" id="CACRXK020001905">
    <property type="protein sequence ID" value="CAB3991712.1"/>
    <property type="molecule type" value="Genomic_DNA"/>
</dbReference>
<gene>
    <name evidence="2" type="ORF">PACLA_8A031361</name>
</gene>
<name>A0A7D9DSB1_PARCT</name>
<organism evidence="2 3">
    <name type="scientific">Paramuricea clavata</name>
    <name type="common">Red gorgonian</name>
    <name type="synonym">Violescent sea-whip</name>
    <dbReference type="NCBI Taxonomy" id="317549"/>
    <lineage>
        <taxon>Eukaryota</taxon>
        <taxon>Metazoa</taxon>
        <taxon>Cnidaria</taxon>
        <taxon>Anthozoa</taxon>
        <taxon>Octocorallia</taxon>
        <taxon>Malacalcyonacea</taxon>
        <taxon>Plexauridae</taxon>
        <taxon>Paramuricea</taxon>
    </lineage>
</organism>
<reference evidence="2" key="1">
    <citation type="submission" date="2020-04" db="EMBL/GenBank/DDBJ databases">
        <authorList>
            <person name="Alioto T."/>
            <person name="Alioto T."/>
            <person name="Gomez Garrido J."/>
        </authorList>
    </citation>
    <scope>NUCLEOTIDE SEQUENCE</scope>
    <source>
        <strain evidence="2">A484AB</strain>
    </source>
</reference>
<dbReference type="InterPro" id="IPR013587">
    <property type="entry name" value="Nitrate/nitrite_sensing"/>
</dbReference>
<sequence length="298" mass="34715">MATIATNLPASTAEIQNTRSIVTTKHKRWQVIKICVIAVLTVLSICFLISDVVSTAKDLKRQQELKEYIQTSLKVVSVIISLQDERSTSTSHCMALLSRNMTGQNQLKLQNVTTVTDMRIEELRHKWKFTFAGMNGTVIRDFASFMKAINRLRSQLRNETEQGQIQQFFKVYTSWIHVFISWLVNNSQSLDDANDLAAYEMIVKSREEFEIEKAFGVYYYYVGYSFSQKNSQKRVRGETFVPFQNISQRRICGKAFLNFTNISQERVHNLTFLSFKIFPREESAVKHFWKLPDSFPRW</sequence>
<keyword evidence="3" id="KW-1185">Reference proteome</keyword>
<dbReference type="Proteomes" id="UP001152795">
    <property type="component" value="Unassembled WGS sequence"/>
</dbReference>
<proteinExistence type="predicted"/>
<evidence type="ECO:0000259" key="1">
    <source>
        <dbReference type="Pfam" id="PF08376"/>
    </source>
</evidence>
<dbReference type="AlphaFoldDB" id="A0A7D9DSB1"/>
<evidence type="ECO:0000313" key="3">
    <source>
        <dbReference type="Proteomes" id="UP001152795"/>
    </source>
</evidence>
<dbReference type="Pfam" id="PF08376">
    <property type="entry name" value="NIT"/>
    <property type="match status" value="1"/>
</dbReference>
<comment type="caution">
    <text evidence="2">The sequence shown here is derived from an EMBL/GenBank/DDBJ whole genome shotgun (WGS) entry which is preliminary data.</text>
</comment>
<evidence type="ECO:0000313" key="2">
    <source>
        <dbReference type="EMBL" id="CAB3991712.1"/>
    </source>
</evidence>
<feature type="domain" description="Nitrate/nitrite sensing protein" evidence="1">
    <location>
        <begin position="78"/>
        <end position="223"/>
    </location>
</feature>
<protein>
    <recommendedName>
        <fullName evidence="1">Nitrate/nitrite sensing protein domain-containing protein</fullName>
    </recommendedName>
</protein>